<dbReference type="Gene3D" id="1.20.1050.40">
    <property type="entry name" value="Endopeptidase. Chain P, domain 1"/>
    <property type="match status" value="1"/>
</dbReference>
<proteinExistence type="inferred from homology"/>
<dbReference type="GeneID" id="63838020"/>
<feature type="domain" description="Peptidase M3A/M3B catalytic" evidence="8">
    <location>
        <begin position="226"/>
        <end position="709"/>
    </location>
</feature>
<evidence type="ECO:0000313" key="9">
    <source>
        <dbReference type="EMBL" id="KAF3761950.1"/>
    </source>
</evidence>
<dbReference type="InterPro" id="IPR045090">
    <property type="entry name" value="Pept_M3A_M3B"/>
</dbReference>
<dbReference type="Gene3D" id="1.10.1370.10">
    <property type="entry name" value="Neurolysin, domain 3"/>
    <property type="match status" value="1"/>
</dbReference>
<dbReference type="GO" id="GO:0006518">
    <property type="term" value="P:peptide metabolic process"/>
    <property type="evidence" value="ECO:0007669"/>
    <property type="project" value="TreeGrafter"/>
</dbReference>
<evidence type="ECO:0000256" key="7">
    <source>
        <dbReference type="RuleBase" id="RU003435"/>
    </source>
</evidence>
<evidence type="ECO:0000256" key="2">
    <source>
        <dbReference type="ARBA" id="ARBA00022670"/>
    </source>
</evidence>
<evidence type="ECO:0000256" key="3">
    <source>
        <dbReference type="ARBA" id="ARBA00022723"/>
    </source>
</evidence>
<dbReference type="SUPFAM" id="SSF55486">
    <property type="entry name" value="Metalloproteases ('zincins'), catalytic domain"/>
    <property type="match status" value="1"/>
</dbReference>
<keyword evidence="2 7" id="KW-0645">Protease</keyword>
<dbReference type="InterPro" id="IPR024080">
    <property type="entry name" value="Neurolysin/TOP_N"/>
</dbReference>
<organism evidence="9 10">
    <name type="scientific">Cryphonectria parasitica (strain ATCC 38755 / EP155)</name>
    <dbReference type="NCBI Taxonomy" id="660469"/>
    <lineage>
        <taxon>Eukaryota</taxon>
        <taxon>Fungi</taxon>
        <taxon>Dikarya</taxon>
        <taxon>Ascomycota</taxon>
        <taxon>Pezizomycotina</taxon>
        <taxon>Sordariomycetes</taxon>
        <taxon>Sordariomycetidae</taxon>
        <taxon>Diaporthales</taxon>
        <taxon>Cryphonectriaceae</taxon>
        <taxon>Cryphonectria-Endothia species complex</taxon>
        <taxon>Cryphonectria</taxon>
    </lineage>
</organism>
<dbReference type="InterPro" id="IPR001567">
    <property type="entry name" value="Pept_M3A_M3B_dom"/>
</dbReference>
<keyword evidence="5 7" id="KW-0862">Zinc</keyword>
<evidence type="ECO:0000256" key="4">
    <source>
        <dbReference type="ARBA" id="ARBA00022801"/>
    </source>
</evidence>
<dbReference type="AlphaFoldDB" id="A0A9P4XWA6"/>
<evidence type="ECO:0000256" key="6">
    <source>
        <dbReference type="ARBA" id="ARBA00023049"/>
    </source>
</evidence>
<dbReference type="Pfam" id="PF01432">
    <property type="entry name" value="Peptidase_M3"/>
    <property type="match status" value="1"/>
</dbReference>
<dbReference type="GO" id="GO:0005758">
    <property type="term" value="C:mitochondrial intermembrane space"/>
    <property type="evidence" value="ECO:0007669"/>
    <property type="project" value="TreeGrafter"/>
</dbReference>
<reference evidence="9" key="1">
    <citation type="journal article" date="2020" name="Phytopathology">
        <title>Genome sequence of the chestnut blight fungus Cryphonectria parasitica EP155: A fundamental resource for an archetypical invasive plant pathogen.</title>
        <authorList>
            <person name="Crouch J.A."/>
            <person name="Dawe A."/>
            <person name="Aerts A."/>
            <person name="Barry K."/>
            <person name="Churchill A.C.L."/>
            <person name="Grimwood J."/>
            <person name="Hillman B."/>
            <person name="Milgroom M.G."/>
            <person name="Pangilinan J."/>
            <person name="Smith M."/>
            <person name="Salamov A."/>
            <person name="Schmutz J."/>
            <person name="Yadav J."/>
            <person name="Grigoriev I.V."/>
            <person name="Nuss D."/>
        </authorList>
    </citation>
    <scope>NUCLEOTIDE SEQUENCE</scope>
    <source>
        <strain evidence="9">EP155</strain>
    </source>
</reference>
<evidence type="ECO:0000313" key="10">
    <source>
        <dbReference type="Proteomes" id="UP000803844"/>
    </source>
</evidence>
<accession>A0A9P4XWA6</accession>
<keyword evidence="10" id="KW-1185">Reference proteome</keyword>
<protein>
    <submittedName>
        <fullName evidence="9">Metallopeptidase MepB</fullName>
    </submittedName>
</protein>
<dbReference type="InterPro" id="IPR024077">
    <property type="entry name" value="Neurolysin/TOP_dom2"/>
</dbReference>
<evidence type="ECO:0000256" key="1">
    <source>
        <dbReference type="ARBA" id="ARBA00006040"/>
    </source>
</evidence>
<evidence type="ECO:0000259" key="8">
    <source>
        <dbReference type="Pfam" id="PF01432"/>
    </source>
</evidence>
<keyword evidence="4 7" id="KW-0378">Hydrolase</keyword>
<sequence length="716" mass="82825">MMIEHGVPPQLPLLFDPTPENVLRDARKTITATTAEWDKIVETVLPSQATVENTIIPIAHLENETMAVNDVIYLMATTHPDKGIREACKAAKKLTDEAAVDRYLRKDMFALVDAVLSTTTETSVKPETYRFLTKHHAEFAENGCDLEGSAKTQFENDLKRLESLKRDYISNLDNDTSGMWFSLEELDGLPKTFIDALKKGDEEQEGKYWVDMKKPRWERMLKFARCEETRMHYFIQHLNRIPSNIPLAREIVLVRDSLARQKGSKSWAQLRMSNKMMNDPAAVRATLSQIQRNLFELGQKEASELLALKKSDVQSKNNDDTQLFLWDISYYNNLRQEKTRSVDTKSIMEYFELMTVIRHILELYSRLFEIEFELVTEERAQTLHGENSPKMKWQEEVFLYAVWDLKSTPSFIGYMYFDLHPREGKYSHAGHFNLQKGFERRDGTRAYPCSALIMNQAKPTGSDPSLLSANEVRSLFHEVGHGIHNLLSVTTFARFHGTRVDRDFVETPSILFEYFLWTPERLREVSQHYSYVSPEYKDAWKSRHPDEQDVPPQRLPDHLIQAVLSTSTSTLSILRTLHFALYDMAVHDPPSAEALASMDLCTTYNKLWWEIVGVHGGEALAQGRWDWAHGESSVRLLMAGRYDAGYYAYTLGRMWALDIFDTYFREDTYNKDAARKYRELLLKPGSSQPEWKTLTNYLGREPRPEPLYRWLGAASS</sequence>
<dbReference type="FunFam" id="3.40.390.10:FF:000074">
    <property type="entry name" value="Metalloprotease"/>
    <property type="match status" value="1"/>
</dbReference>
<dbReference type="Gene3D" id="3.40.390.10">
    <property type="entry name" value="Collagenase (Catalytic Domain)"/>
    <property type="match status" value="1"/>
</dbReference>
<dbReference type="GO" id="GO:0006508">
    <property type="term" value="P:proteolysis"/>
    <property type="evidence" value="ECO:0007669"/>
    <property type="project" value="UniProtKB-KW"/>
</dbReference>
<evidence type="ECO:0000256" key="5">
    <source>
        <dbReference type="ARBA" id="ARBA00022833"/>
    </source>
</evidence>
<dbReference type="PANTHER" id="PTHR11804">
    <property type="entry name" value="PROTEASE M3 THIMET OLIGOPEPTIDASE-RELATED"/>
    <property type="match status" value="1"/>
</dbReference>
<name>A0A9P4XWA6_CRYP1</name>
<keyword evidence="6 7" id="KW-0482">Metalloprotease</keyword>
<dbReference type="RefSeq" id="XP_040772929.1">
    <property type="nucleotide sequence ID" value="XM_040920891.1"/>
</dbReference>
<comment type="similarity">
    <text evidence="1 7">Belongs to the peptidase M3 family.</text>
</comment>
<dbReference type="GO" id="GO:0046872">
    <property type="term" value="F:metal ion binding"/>
    <property type="evidence" value="ECO:0007669"/>
    <property type="project" value="UniProtKB-UniRule"/>
</dbReference>
<dbReference type="CDD" id="cd06455">
    <property type="entry name" value="M3A_TOP"/>
    <property type="match status" value="1"/>
</dbReference>
<dbReference type="PANTHER" id="PTHR11804:SF84">
    <property type="entry name" value="SACCHAROLYSIN"/>
    <property type="match status" value="1"/>
</dbReference>
<dbReference type="GO" id="GO:0004222">
    <property type="term" value="F:metalloendopeptidase activity"/>
    <property type="evidence" value="ECO:0007669"/>
    <property type="project" value="InterPro"/>
</dbReference>
<dbReference type="InterPro" id="IPR024079">
    <property type="entry name" value="MetalloPept_cat_dom_sf"/>
</dbReference>
<dbReference type="Proteomes" id="UP000803844">
    <property type="component" value="Unassembled WGS sequence"/>
</dbReference>
<dbReference type="OrthoDB" id="534666at2759"/>
<gene>
    <name evidence="9" type="ORF">M406DRAFT_333997</name>
</gene>
<dbReference type="EMBL" id="MU032351">
    <property type="protein sequence ID" value="KAF3761950.1"/>
    <property type="molecule type" value="Genomic_DNA"/>
</dbReference>
<comment type="caution">
    <text evidence="9">The sequence shown here is derived from an EMBL/GenBank/DDBJ whole genome shotgun (WGS) entry which is preliminary data.</text>
</comment>
<keyword evidence="3 7" id="KW-0479">Metal-binding</keyword>
<comment type="cofactor">
    <cofactor evidence="7">
        <name>Zn(2+)</name>
        <dbReference type="ChEBI" id="CHEBI:29105"/>
    </cofactor>
    <text evidence="7">Binds 1 zinc ion.</text>
</comment>